<organism evidence="2 3">
    <name type="scientific">Leifsonia soli</name>
    <dbReference type="NCBI Taxonomy" id="582665"/>
    <lineage>
        <taxon>Bacteria</taxon>
        <taxon>Bacillati</taxon>
        <taxon>Actinomycetota</taxon>
        <taxon>Actinomycetes</taxon>
        <taxon>Micrococcales</taxon>
        <taxon>Microbacteriaceae</taxon>
        <taxon>Leifsonia</taxon>
    </lineage>
</organism>
<comment type="caution">
    <text evidence="2">The sequence shown here is derived from an EMBL/GenBank/DDBJ whole genome shotgun (WGS) entry which is preliminary data.</text>
</comment>
<gene>
    <name evidence="2" type="ORF">BJ963_002484</name>
</gene>
<feature type="transmembrane region" description="Helical" evidence="1">
    <location>
        <begin position="30"/>
        <end position="50"/>
    </location>
</feature>
<keyword evidence="3" id="KW-1185">Reference proteome</keyword>
<feature type="transmembrane region" description="Helical" evidence="1">
    <location>
        <begin position="71"/>
        <end position="91"/>
    </location>
</feature>
<keyword evidence="1" id="KW-0472">Membrane</keyword>
<dbReference type="AlphaFoldDB" id="A0A852T252"/>
<feature type="transmembrane region" description="Helical" evidence="1">
    <location>
        <begin position="111"/>
        <end position="135"/>
    </location>
</feature>
<name>A0A852T252_9MICO</name>
<sequence length="144" mass="15386">MTRIRRIIGALGLALIGTGIVFLVTDLRIAQIVGLMVWLAAAVVLHDAVLVPIETAIDLLLRRVGRRLPRAVTTVVEAGLAVGALLTALVVPELVAQARGPRNPTVLPGDYGVRLAVLWLVIVVAVAVTSTVIVWRARRSARRP</sequence>
<keyword evidence="1" id="KW-0812">Transmembrane</keyword>
<protein>
    <submittedName>
        <fullName evidence="2">Type IV secretory pathway VirB3-like protein</fullName>
    </submittedName>
</protein>
<evidence type="ECO:0000256" key="1">
    <source>
        <dbReference type="SAM" id="Phobius"/>
    </source>
</evidence>
<dbReference type="EMBL" id="JACCBJ010000001">
    <property type="protein sequence ID" value="NYD74965.1"/>
    <property type="molecule type" value="Genomic_DNA"/>
</dbReference>
<dbReference type="Proteomes" id="UP000589620">
    <property type="component" value="Unassembled WGS sequence"/>
</dbReference>
<proteinExistence type="predicted"/>
<keyword evidence="1" id="KW-1133">Transmembrane helix</keyword>
<evidence type="ECO:0000313" key="2">
    <source>
        <dbReference type="EMBL" id="NYD74965.1"/>
    </source>
</evidence>
<reference evidence="2 3" key="1">
    <citation type="submission" date="2020-07" db="EMBL/GenBank/DDBJ databases">
        <title>Sequencing the genomes of 1000 actinobacteria strains.</title>
        <authorList>
            <person name="Klenk H.-P."/>
        </authorList>
    </citation>
    <scope>NUCLEOTIDE SEQUENCE [LARGE SCALE GENOMIC DNA]</scope>
    <source>
        <strain evidence="2 3">DSM 23871</strain>
    </source>
</reference>
<accession>A0A852T252</accession>
<evidence type="ECO:0000313" key="3">
    <source>
        <dbReference type="Proteomes" id="UP000589620"/>
    </source>
</evidence>
<feature type="transmembrane region" description="Helical" evidence="1">
    <location>
        <begin position="7"/>
        <end position="24"/>
    </location>
</feature>
<dbReference type="RefSeq" id="WP_179457027.1">
    <property type="nucleotide sequence ID" value="NZ_BAAAPX010000001.1"/>
</dbReference>